<evidence type="ECO:0000313" key="1">
    <source>
        <dbReference type="EMBL" id="TLF72908.1"/>
    </source>
</evidence>
<accession>A0A5R8NB69</accession>
<name>A0A5R8NB69_9NOCA</name>
<evidence type="ECO:0000313" key="2">
    <source>
        <dbReference type="Proteomes" id="UP000306378"/>
    </source>
</evidence>
<dbReference type="Proteomes" id="UP000306378">
    <property type="component" value="Unassembled WGS sequence"/>
</dbReference>
<sequence length="71" mass="7601">MSDRTVEPSPDEFEAIIRTTRSATDTLCKALAIPSCADAVEAALRPILRDAALAAWQQAERCANISTDPIA</sequence>
<protein>
    <submittedName>
        <fullName evidence="1">Uncharacterized protein</fullName>
    </submittedName>
</protein>
<reference evidence="1 2" key="1">
    <citation type="submission" date="2019-05" db="EMBL/GenBank/DDBJ databases">
        <title>Genomes sequences of two Nocardia cyriacigeorgica environmental isolates, type strains Nocardia asteroides ATCC 19247 and Nocardia cyriacigeorgica DSM 44484.</title>
        <authorList>
            <person name="Vautrin F."/>
            <person name="Bergeron E."/>
            <person name="Dubost A."/>
            <person name="Abrouk D."/>
            <person name="Rodriguez Nava V."/>
            <person name="Pujic P."/>
        </authorList>
    </citation>
    <scope>NUCLEOTIDE SEQUENCE [LARGE SCALE GENOMIC DNA]</scope>
    <source>
        <strain evidence="1 2">EML 446</strain>
    </source>
</reference>
<proteinExistence type="predicted"/>
<dbReference type="AlphaFoldDB" id="A0A5R8NB69"/>
<gene>
    <name evidence="1" type="ORF">FEK34_28200</name>
</gene>
<dbReference type="RefSeq" id="WP_138452801.1">
    <property type="nucleotide sequence ID" value="NZ_VBUT01000014.1"/>
</dbReference>
<comment type="caution">
    <text evidence="1">The sequence shown here is derived from an EMBL/GenBank/DDBJ whole genome shotgun (WGS) entry which is preliminary data.</text>
</comment>
<organism evidence="1 2">
    <name type="scientific">Nocardia cyriacigeorgica</name>
    <dbReference type="NCBI Taxonomy" id="135487"/>
    <lineage>
        <taxon>Bacteria</taxon>
        <taxon>Bacillati</taxon>
        <taxon>Actinomycetota</taxon>
        <taxon>Actinomycetes</taxon>
        <taxon>Mycobacteriales</taxon>
        <taxon>Nocardiaceae</taxon>
        <taxon>Nocardia</taxon>
    </lineage>
</organism>
<dbReference type="EMBL" id="VBUT01000014">
    <property type="protein sequence ID" value="TLF72908.1"/>
    <property type="molecule type" value="Genomic_DNA"/>
</dbReference>